<comment type="subcellular location">
    <subcellularLocation>
        <location evidence="1">Membrane</location>
        <topology evidence="1">Multi-pass membrane protein</topology>
    </subcellularLocation>
</comment>
<keyword evidence="3" id="KW-0813">Transport</keyword>
<evidence type="ECO:0000256" key="9">
    <source>
        <dbReference type="SAM" id="Phobius"/>
    </source>
</evidence>
<dbReference type="InterPro" id="IPR017871">
    <property type="entry name" value="ABC_transporter-like_CS"/>
</dbReference>
<dbReference type="PROSITE" id="PS00211">
    <property type="entry name" value="ABC_TRANSPORTER_1"/>
    <property type="match status" value="1"/>
</dbReference>
<name>A0ABY7FGA5_MYAAR</name>
<dbReference type="SUPFAM" id="SSF52540">
    <property type="entry name" value="P-loop containing nucleoside triphosphate hydrolases"/>
    <property type="match status" value="1"/>
</dbReference>
<evidence type="ECO:0000256" key="3">
    <source>
        <dbReference type="ARBA" id="ARBA00022448"/>
    </source>
</evidence>
<dbReference type="InterPro" id="IPR013525">
    <property type="entry name" value="ABC2_TM"/>
</dbReference>
<feature type="transmembrane region" description="Helical" evidence="9">
    <location>
        <begin position="498"/>
        <end position="519"/>
    </location>
</feature>
<keyword evidence="5" id="KW-0547">Nucleotide-binding</keyword>
<feature type="transmembrane region" description="Helical" evidence="9">
    <location>
        <begin position="367"/>
        <end position="385"/>
    </location>
</feature>
<keyword evidence="6" id="KW-0067">ATP-binding</keyword>
<feature type="transmembrane region" description="Helical" evidence="9">
    <location>
        <begin position="435"/>
        <end position="463"/>
    </location>
</feature>
<evidence type="ECO:0000256" key="1">
    <source>
        <dbReference type="ARBA" id="ARBA00004141"/>
    </source>
</evidence>
<proteinExistence type="inferred from homology"/>
<dbReference type="InterPro" id="IPR003439">
    <property type="entry name" value="ABC_transporter-like_ATP-bd"/>
</dbReference>
<dbReference type="PANTHER" id="PTHR48041:SF113">
    <property type="entry name" value="ATP-BINDING CASSETTE SUB-FAMILY G MEMBER 5"/>
    <property type="match status" value="1"/>
</dbReference>
<organism evidence="11 12">
    <name type="scientific">Mya arenaria</name>
    <name type="common">Soft-shell clam</name>
    <dbReference type="NCBI Taxonomy" id="6604"/>
    <lineage>
        <taxon>Eukaryota</taxon>
        <taxon>Metazoa</taxon>
        <taxon>Spiralia</taxon>
        <taxon>Lophotrochozoa</taxon>
        <taxon>Mollusca</taxon>
        <taxon>Bivalvia</taxon>
        <taxon>Autobranchia</taxon>
        <taxon>Heteroconchia</taxon>
        <taxon>Euheterodonta</taxon>
        <taxon>Imparidentia</taxon>
        <taxon>Neoheterodontei</taxon>
        <taxon>Myida</taxon>
        <taxon>Myoidea</taxon>
        <taxon>Myidae</taxon>
        <taxon>Mya</taxon>
    </lineage>
</organism>
<evidence type="ECO:0000313" key="12">
    <source>
        <dbReference type="Proteomes" id="UP001164746"/>
    </source>
</evidence>
<dbReference type="Gene3D" id="3.40.50.300">
    <property type="entry name" value="P-loop containing nucleotide triphosphate hydrolases"/>
    <property type="match status" value="1"/>
</dbReference>
<dbReference type="EMBL" id="CP111022">
    <property type="protein sequence ID" value="WAR18266.1"/>
    <property type="molecule type" value="Genomic_DNA"/>
</dbReference>
<evidence type="ECO:0000256" key="5">
    <source>
        <dbReference type="ARBA" id="ARBA00022741"/>
    </source>
</evidence>
<keyword evidence="12" id="KW-1185">Reference proteome</keyword>
<evidence type="ECO:0000259" key="10">
    <source>
        <dbReference type="PROSITE" id="PS50893"/>
    </source>
</evidence>
<dbReference type="Pfam" id="PF00005">
    <property type="entry name" value="ABC_tran"/>
    <property type="match status" value="1"/>
</dbReference>
<reference evidence="11" key="1">
    <citation type="submission" date="2022-11" db="EMBL/GenBank/DDBJ databases">
        <title>Centuries of genome instability and evolution in soft-shell clam transmissible cancer (bioRxiv).</title>
        <authorList>
            <person name="Hart S.F.M."/>
            <person name="Yonemitsu M.A."/>
            <person name="Giersch R.M."/>
            <person name="Beal B.F."/>
            <person name="Arriagada G."/>
            <person name="Davis B.W."/>
            <person name="Ostrander E.A."/>
            <person name="Goff S.P."/>
            <person name="Metzger M.J."/>
        </authorList>
    </citation>
    <scope>NUCLEOTIDE SEQUENCE</scope>
    <source>
        <strain evidence="11">MELC-2E11</strain>
        <tissue evidence="11">Siphon/mantle</tissue>
    </source>
</reference>
<dbReference type="PANTHER" id="PTHR48041">
    <property type="entry name" value="ABC TRANSPORTER G FAMILY MEMBER 28"/>
    <property type="match status" value="1"/>
</dbReference>
<evidence type="ECO:0000256" key="8">
    <source>
        <dbReference type="ARBA" id="ARBA00023136"/>
    </source>
</evidence>
<dbReference type="SMART" id="SM00382">
    <property type="entry name" value="AAA"/>
    <property type="match status" value="1"/>
</dbReference>
<evidence type="ECO:0000256" key="2">
    <source>
        <dbReference type="ARBA" id="ARBA00005814"/>
    </source>
</evidence>
<keyword evidence="7 9" id="KW-1133">Transmembrane helix</keyword>
<dbReference type="InterPro" id="IPR003593">
    <property type="entry name" value="AAA+_ATPase"/>
</dbReference>
<evidence type="ECO:0000256" key="4">
    <source>
        <dbReference type="ARBA" id="ARBA00022692"/>
    </source>
</evidence>
<comment type="similarity">
    <text evidence="2">Belongs to the ABC transporter superfamily. ABCG family. Eye pigment precursor importer (TC 3.A.1.204) subfamily.</text>
</comment>
<feature type="transmembrane region" description="Helical" evidence="9">
    <location>
        <begin position="469"/>
        <end position="491"/>
    </location>
</feature>
<accession>A0ABY7FGA5</accession>
<feature type="domain" description="ABC transporter" evidence="10">
    <location>
        <begin position="35"/>
        <end position="312"/>
    </location>
</feature>
<feature type="transmembrane region" description="Helical" evidence="9">
    <location>
        <begin position="405"/>
        <end position="423"/>
    </location>
</feature>
<gene>
    <name evidence="11" type="ORF">MAR_000104</name>
</gene>
<keyword evidence="4 9" id="KW-0812">Transmembrane</keyword>
<dbReference type="Proteomes" id="UP001164746">
    <property type="component" value="Chromosome 11"/>
</dbReference>
<sequence>METTTSALDIPVNYILGRCTFANWDEEDEPANTTLSILNVSYVVKERVGPWWKGACLRRIRHKLVLRDVCMHMRSGQINAILGGSGSGKTSLLDCIAQRAEGTMSGKVYYNNSECTPDLAQNFMSYVMQADRLLPNLTVREALRYSAQLRLPGNASNFDIEEKVSKVIIEMGLKNVADHRIGGSVIRGISGGEKRRVTIATQLLQNPKILLLDEPTSGLDSFTARSLMASLANLAHQGGKIVLLTIHQPRSEIFRMFDQELGYPCPTYTNPTDFYVDMASVDRRDNERNEESSGRVKELTDAYAASMVHKDVVYEIIEDTMKPTTGRQLFAQKFTHYRPQKSSFFRTLFTLLGRMTLNVFRDRASYLSRVFLLSLFVPFICVFLGRLGTNQTSVQDRIGLLYQSSQVPTFVAALNAIGLFPPLRDLYYREGRDGLYGCTTFLLAYILHILPFTVISTAIFCSVPHTDHFLHYCIIILFMHLFGEIMSVLLMGAFMNTALATSNASIILSASGLMASGFLRNLEKMLPVFQWAAWGNIFKYAGEILAANEFHNLKLNCKNNGTFCFTSGDAYLALVYPEAVDNMTRNFWAVTGFTSATFICVIAVFKIRGIPNLS</sequence>
<keyword evidence="8 9" id="KW-0472">Membrane</keyword>
<feature type="transmembrane region" description="Helical" evidence="9">
    <location>
        <begin position="587"/>
        <end position="605"/>
    </location>
</feature>
<dbReference type="PROSITE" id="PS50893">
    <property type="entry name" value="ABC_TRANSPORTER_2"/>
    <property type="match status" value="1"/>
</dbReference>
<evidence type="ECO:0000256" key="7">
    <source>
        <dbReference type="ARBA" id="ARBA00022989"/>
    </source>
</evidence>
<evidence type="ECO:0000313" key="11">
    <source>
        <dbReference type="EMBL" id="WAR18266.1"/>
    </source>
</evidence>
<protein>
    <submittedName>
        <fullName evidence="11">ABCG5-like protein</fullName>
    </submittedName>
</protein>
<dbReference type="Pfam" id="PF01061">
    <property type="entry name" value="ABC2_membrane"/>
    <property type="match status" value="1"/>
</dbReference>
<dbReference type="InterPro" id="IPR027417">
    <property type="entry name" value="P-loop_NTPase"/>
</dbReference>
<evidence type="ECO:0000256" key="6">
    <source>
        <dbReference type="ARBA" id="ARBA00022840"/>
    </source>
</evidence>
<dbReference type="InterPro" id="IPR050352">
    <property type="entry name" value="ABCG_transporters"/>
</dbReference>